<dbReference type="InterPro" id="IPR050109">
    <property type="entry name" value="HTH-type_TetR-like_transc_reg"/>
</dbReference>
<dbReference type="Proteomes" id="UP001418444">
    <property type="component" value="Unassembled WGS sequence"/>
</dbReference>
<dbReference type="PANTHER" id="PTHR30055:SF226">
    <property type="entry name" value="HTH-TYPE TRANSCRIPTIONAL REGULATOR PKSA"/>
    <property type="match status" value="1"/>
</dbReference>
<dbReference type="InterPro" id="IPR001647">
    <property type="entry name" value="HTH_TetR"/>
</dbReference>
<dbReference type="InterPro" id="IPR009057">
    <property type="entry name" value="Homeodomain-like_sf"/>
</dbReference>
<feature type="DNA-binding region" description="H-T-H motif" evidence="2">
    <location>
        <begin position="50"/>
        <end position="69"/>
    </location>
</feature>
<dbReference type="EMBL" id="BAAAZW010000004">
    <property type="protein sequence ID" value="GAA3958597.1"/>
    <property type="molecule type" value="Genomic_DNA"/>
</dbReference>
<proteinExistence type="predicted"/>
<organism evidence="4 5">
    <name type="scientific">Gordonia caeni</name>
    <dbReference type="NCBI Taxonomy" id="1007097"/>
    <lineage>
        <taxon>Bacteria</taxon>
        <taxon>Bacillati</taxon>
        <taxon>Actinomycetota</taxon>
        <taxon>Actinomycetes</taxon>
        <taxon>Mycobacteriales</taxon>
        <taxon>Gordoniaceae</taxon>
        <taxon>Gordonia</taxon>
    </lineage>
</organism>
<protein>
    <submittedName>
        <fullName evidence="4">TetR/AcrR family transcriptional regulator</fullName>
    </submittedName>
</protein>
<evidence type="ECO:0000313" key="4">
    <source>
        <dbReference type="EMBL" id="GAA3958597.1"/>
    </source>
</evidence>
<keyword evidence="5" id="KW-1185">Reference proteome</keyword>
<accession>A0ABP7P3R6</accession>
<gene>
    <name evidence="4" type="ORF">GCM10022231_17700</name>
</gene>
<feature type="domain" description="HTH tetR-type" evidence="3">
    <location>
        <begin position="27"/>
        <end position="87"/>
    </location>
</feature>
<dbReference type="PANTHER" id="PTHR30055">
    <property type="entry name" value="HTH-TYPE TRANSCRIPTIONAL REGULATOR RUTR"/>
    <property type="match status" value="1"/>
</dbReference>
<sequence length="216" mass="23721">MSVFPRSLGCVSEDRVYGGRAVADRRRDRRERFLAAAVELFGTQGYAGTSVPQVCRAAGLSTRQFYQEFSDREHLLRTLYDRLQDRSMAQVSERVLERIAAGDGIDAVLDAGVRAFLAVYDDPLPARVNFIEVVGVSPAFEEHRHANRARWGELLQTAAQAGAARGLPLTSATPLQWAAYIGAVNAVIVERTLDPSITEDALLHAMRTLLRPGILG</sequence>
<reference evidence="5" key="1">
    <citation type="journal article" date="2019" name="Int. J. Syst. Evol. Microbiol.">
        <title>The Global Catalogue of Microorganisms (GCM) 10K type strain sequencing project: providing services to taxonomists for standard genome sequencing and annotation.</title>
        <authorList>
            <consortium name="The Broad Institute Genomics Platform"/>
            <consortium name="The Broad Institute Genome Sequencing Center for Infectious Disease"/>
            <person name="Wu L."/>
            <person name="Ma J."/>
        </authorList>
    </citation>
    <scope>NUCLEOTIDE SEQUENCE [LARGE SCALE GENOMIC DNA]</scope>
    <source>
        <strain evidence="5">JCM 16923</strain>
    </source>
</reference>
<dbReference type="PROSITE" id="PS50977">
    <property type="entry name" value="HTH_TETR_2"/>
    <property type="match status" value="1"/>
</dbReference>
<dbReference type="PRINTS" id="PR00455">
    <property type="entry name" value="HTHTETR"/>
</dbReference>
<dbReference type="Pfam" id="PF00440">
    <property type="entry name" value="TetR_N"/>
    <property type="match status" value="1"/>
</dbReference>
<keyword evidence="1 2" id="KW-0238">DNA-binding</keyword>
<name>A0ABP7P3R6_9ACTN</name>
<comment type="caution">
    <text evidence="4">The sequence shown here is derived from an EMBL/GenBank/DDBJ whole genome shotgun (WGS) entry which is preliminary data.</text>
</comment>
<dbReference type="Gene3D" id="1.10.357.10">
    <property type="entry name" value="Tetracycline Repressor, domain 2"/>
    <property type="match status" value="1"/>
</dbReference>
<dbReference type="SUPFAM" id="SSF46689">
    <property type="entry name" value="Homeodomain-like"/>
    <property type="match status" value="1"/>
</dbReference>
<evidence type="ECO:0000256" key="2">
    <source>
        <dbReference type="PROSITE-ProRule" id="PRU00335"/>
    </source>
</evidence>
<evidence type="ECO:0000313" key="5">
    <source>
        <dbReference type="Proteomes" id="UP001418444"/>
    </source>
</evidence>
<evidence type="ECO:0000256" key="1">
    <source>
        <dbReference type="ARBA" id="ARBA00023125"/>
    </source>
</evidence>
<evidence type="ECO:0000259" key="3">
    <source>
        <dbReference type="PROSITE" id="PS50977"/>
    </source>
</evidence>